<dbReference type="KEGG" id="cpas:Clopa_0013"/>
<dbReference type="OrthoDB" id="68032at2"/>
<feature type="domain" description="HD" evidence="1">
    <location>
        <begin position="46"/>
        <end position="159"/>
    </location>
</feature>
<dbReference type="AlphaFoldDB" id="R4K3M0"/>
<dbReference type="HOGENOM" id="CLU_124473_0_0_9"/>
<evidence type="ECO:0000313" key="3">
    <source>
        <dbReference type="Proteomes" id="UP000013523"/>
    </source>
</evidence>
<dbReference type="NCBIfam" id="TIGR00277">
    <property type="entry name" value="HDIG"/>
    <property type="match status" value="1"/>
</dbReference>
<dbReference type="Proteomes" id="UP000013523">
    <property type="component" value="Chromosome"/>
</dbReference>
<reference evidence="2 3" key="1">
    <citation type="submission" date="2012-01" db="EMBL/GenBank/DDBJ databases">
        <title>Complete sequence of chromosome of Clostridium pasteurianum BC1.</title>
        <authorList>
            <consortium name="US DOE Joint Genome Institute"/>
            <person name="Lucas S."/>
            <person name="Han J."/>
            <person name="Lapidus A."/>
            <person name="Cheng J.-F."/>
            <person name="Goodwin L."/>
            <person name="Pitluck S."/>
            <person name="Peters L."/>
            <person name="Mikhailova N."/>
            <person name="Teshima H."/>
            <person name="Detter J.C."/>
            <person name="Han C."/>
            <person name="Tapia R."/>
            <person name="Land M."/>
            <person name="Hauser L."/>
            <person name="Kyrpides N."/>
            <person name="Ivanova N."/>
            <person name="Pagani I."/>
            <person name="Dunn J."/>
            <person name="Taghavi S."/>
            <person name="Francis A."/>
            <person name="van der Lelie D."/>
            <person name="Woyke T."/>
        </authorList>
    </citation>
    <scope>NUCLEOTIDE SEQUENCE [LARGE SCALE GENOMIC DNA]</scope>
    <source>
        <strain evidence="2 3">BC1</strain>
    </source>
</reference>
<dbReference type="InterPro" id="IPR006674">
    <property type="entry name" value="HD_domain"/>
</dbReference>
<accession>R4K3M0</accession>
<gene>
    <name evidence="2" type="ORF">Clopa_0013</name>
</gene>
<dbReference type="Gene3D" id="1.10.3210.10">
    <property type="entry name" value="Hypothetical protein af1432"/>
    <property type="match status" value="1"/>
</dbReference>
<protein>
    <submittedName>
        <fullName evidence="2">Putative domain HDIG-containing protein</fullName>
    </submittedName>
</protein>
<organism evidence="2 3">
    <name type="scientific">Clostridium pasteurianum BC1</name>
    <dbReference type="NCBI Taxonomy" id="86416"/>
    <lineage>
        <taxon>Bacteria</taxon>
        <taxon>Bacillati</taxon>
        <taxon>Bacillota</taxon>
        <taxon>Clostridia</taxon>
        <taxon>Eubacteriales</taxon>
        <taxon>Clostridiaceae</taxon>
        <taxon>Clostridium</taxon>
    </lineage>
</organism>
<dbReference type="STRING" id="86416.Clopa_0013"/>
<evidence type="ECO:0000259" key="1">
    <source>
        <dbReference type="Pfam" id="PF01966"/>
    </source>
</evidence>
<dbReference type="InterPro" id="IPR006675">
    <property type="entry name" value="HDIG_dom"/>
</dbReference>
<dbReference type="Pfam" id="PF01966">
    <property type="entry name" value="HD"/>
    <property type="match status" value="1"/>
</dbReference>
<dbReference type="EMBL" id="CP003261">
    <property type="protein sequence ID" value="AGK95124.1"/>
    <property type="molecule type" value="Genomic_DNA"/>
</dbReference>
<evidence type="ECO:0000313" key="2">
    <source>
        <dbReference type="EMBL" id="AGK95124.1"/>
    </source>
</evidence>
<name>R4K3M0_CLOPA</name>
<dbReference type="RefSeq" id="WP_015613451.1">
    <property type="nucleotide sequence ID" value="NC_021182.1"/>
</dbReference>
<proteinExistence type="predicted"/>
<keyword evidence="3" id="KW-1185">Reference proteome</keyword>
<sequence>MLFYRIKQFILYINAKPTEYDLKYIVSKLNDNELILFKNLSMHEQKHCINVAKDVEKICYNKKINSSYLIKIALLHDIGKIKGNLNIIDKSILVILDYLSKGKIRKFNSVKKINIYYNHGKIGADILKKYGYNKRFLYLIENHHNIIDDEELDIIKFCDNKN</sequence>
<dbReference type="eggNOG" id="COG2206">
    <property type="taxonomic scope" value="Bacteria"/>
</dbReference>
<dbReference type="SUPFAM" id="SSF109604">
    <property type="entry name" value="HD-domain/PDEase-like"/>
    <property type="match status" value="1"/>
</dbReference>
<dbReference type="PATRIC" id="fig|86416.3.peg.9"/>